<dbReference type="PANTHER" id="PTHR12133:SF2">
    <property type="entry name" value="TRNA (ADENINE(58)-N(1))-METHYLTRANSFERASE CATALYTIC SUBUNIT TRMT61A"/>
    <property type="match status" value="1"/>
</dbReference>
<keyword evidence="6" id="KW-0819">tRNA processing</keyword>
<evidence type="ECO:0000256" key="8">
    <source>
        <dbReference type="SAM" id="MobiDB-lite"/>
    </source>
</evidence>
<accession>A0ABR2YFT1</accession>
<dbReference type="EMBL" id="JALJOT010000013">
    <property type="protein sequence ID" value="KAK9904338.1"/>
    <property type="molecule type" value="Genomic_DNA"/>
</dbReference>
<evidence type="ECO:0000313" key="11">
    <source>
        <dbReference type="Proteomes" id="UP001491310"/>
    </source>
</evidence>
<feature type="domain" description="tRNA (adenine(58)-N(1))-methyltransferase catalytic subunit TRM61 C-terminal" evidence="9">
    <location>
        <begin position="71"/>
        <end position="273"/>
    </location>
</feature>
<dbReference type="SUPFAM" id="SSF53335">
    <property type="entry name" value="S-adenosyl-L-methionine-dependent methyltransferases"/>
    <property type="match status" value="1"/>
</dbReference>
<dbReference type="InterPro" id="IPR014816">
    <property type="entry name" value="tRNA_MeTrfase_Gcd14"/>
</dbReference>
<dbReference type="Gene3D" id="3.40.50.150">
    <property type="entry name" value="Vaccinia Virus protein VP39"/>
    <property type="match status" value="1"/>
</dbReference>
<keyword evidence="11" id="KW-1185">Reference proteome</keyword>
<evidence type="ECO:0000256" key="7">
    <source>
        <dbReference type="ARBA" id="ARBA00023242"/>
    </source>
</evidence>
<feature type="region of interest" description="Disordered" evidence="8">
    <location>
        <begin position="266"/>
        <end position="297"/>
    </location>
</feature>
<dbReference type="PANTHER" id="PTHR12133">
    <property type="entry name" value="TRNA (ADENINE(58)-N(1))-METHYLTRANSFERASE"/>
    <property type="match status" value="1"/>
</dbReference>
<evidence type="ECO:0000256" key="1">
    <source>
        <dbReference type="ARBA" id="ARBA00004123"/>
    </source>
</evidence>
<evidence type="ECO:0000256" key="2">
    <source>
        <dbReference type="ARBA" id="ARBA00012796"/>
    </source>
</evidence>
<dbReference type="Gene3D" id="3.10.330.20">
    <property type="match status" value="1"/>
</dbReference>
<dbReference type="Proteomes" id="UP001491310">
    <property type="component" value="Unassembled WGS sequence"/>
</dbReference>
<dbReference type="Pfam" id="PF08704">
    <property type="entry name" value="GCD14"/>
    <property type="match status" value="1"/>
</dbReference>
<protein>
    <recommendedName>
        <fullName evidence="2">tRNA (adenine(58)-N(1))-methyltransferase</fullName>
        <ecNumber evidence="2">2.1.1.220</ecNumber>
    </recommendedName>
</protein>
<comment type="subcellular location">
    <subcellularLocation>
        <location evidence="1">Nucleus</location>
    </subcellularLocation>
</comment>
<dbReference type="PROSITE" id="PS51620">
    <property type="entry name" value="SAM_TRM61"/>
    <property type="match status" value="1"/>
</dbReference>
<dbReference type="EC" id="2.1.1.220" evidence="2"/>
<evidence type="ECO:0000256" key="4">
    <source>
        <dbReference type="ARBA" id="ARBA00022679"/>
    </source>
</evidence>
<sequence length="305" mass="32738">MVLHKKQDLGAPPPCIVDGDLVIVYEQFDAMKAVYVDAKQNIQSRFGCFPMKEWVGKPFGSRVCAKGKSQGWVHILAPTPELWTQVLKHRTQILYAADIAMICSFLELRPGCTVLESGTGSGSLTHSLARAVAPGGHVHTFDFHQKRTEEAASEFARHGLGELVTVQHRNIEALGFPEELHGAADALFLDLPGPWNVVASAAACLRPDGVFCSFSPCIEQVQRTCAALAAAGFTAPRTMECLLRSYEVHSQRITCDLDKADAAAAAATESKKRKREGSGGPAAEGRQKGGYSSAGDGREAFIAAS</sequence>
<evidence type="ECO:0000256" key="3">
    <source>
        <dbReference type="ARBA" id="ARBA00022603"/>
    </source>
</evidence>
<evidence type="ECO:0000256" key="6">
    <source>
        <dbReference type="ARBA" id="ARBA00022694"/>
    </source>
</evidence>
<keyword evidence="5" id="KW-0949">S-adenosyl-L-methionine</keyword>
<proteinExistence type="predicted"/>
<name>A0ABR2YFT1_9CHLO</name>
<comment type="caution">
    <text evidence="10">The sequence shown here is derived from an EMBL/GenBank/DDBJ whole genome shotgun (WGS) entry which is preliminary data.</text>
</comment>
<evidence type="ECO:0000259" key="9">
    <source>
        <dbReference type="Pfam" id="PF08704"/>
    </source>
</evidence>
<evidence type="ECO:0000313" key="10">
    <source>
        <dbReference type="EMBL" id="KAK9904338.1"/>
    </source>
</evidence>
<dbReference type="InterPro" id="IPR029063">
    <property type="entry name" value="SAM-dependent_MTases_sf"/>
</dbReference>
<organism evidence="10 11">
    <name type="scientific">Coccomyxa subellipsoidea</name>
    <dbReference type="NCBI Taxonomy" id="248742"/>
    <lineage>
        <taxon>Eukaryota</taxon>
        <taxon>Viridiplantae</taxon>
        <taxon>Chlorophyta</taxon>
        <taxon>core chlorophytes</taxon>
        <taxon>Trebouxiophyceae</taxon>
        <taxon>Trebouxiophyceae incertae sedis</taxon>
        <taxon>Coccomyxaceae</taxon>
        <taxon>Coccomyxa</taxon>
    </lineage>
</organism>
<dbReference type="InterPro" id="IPR049470">
    <property type="entry name" value="TRM61_C"/>
</dbReference>
<keyword evidence="7" id="KW-0539">Nucleus</keyword>
<reference evidence="10 11" key="1">
    <citation type="journal article" date="2024" name="Nat. Commun.">
        <title>Phylogenomics reveals the evolutionary origins of lichenization in chlorophyte algae.</title>
        <authorList>
            <person name="Puginier C."/>
            <person name="Libourel C."/>
            <person name="Otte J."/>
            <person name="Skaloud P."/>
            <person name="Haon M."/>
            <person name="Grisel S."/>
            <person name="Petersen M."/>
            <person name="Berrin J.G."/>
            <person name="Delaux P.M."/>
            <person name="Dal Grande F."/>
            <person name="Keller J."/>
        </authorList>
    </citation>
    <scope>NUCLEOTIDE SEQUENCE [LARGE SCALE GENOMIC DNA]</scope>
    <source>
        <strain evidence="10 11">SAG 216-7</strain>
    </source>
</reference>
<keyword evidence="3" id="KW-0489">Methyltransferase</keyword>
<gene>
    <name evidence="10" type="ORF">WJX75_009585</name>
</gene>
<dbReference type="CDD" id="cd02440">
    <property type="entry name" value="AdoMet_MTases"/>
    <property type="match status" value="1"/>
</dbReference>
<evidence type="ECO:0000256" key="5">
    <source>
        <dbReference type="ARBA" id="ARBA00022691"/>
    </source>
</evidence>
<keyword evidence="4" id="KW-0808">Transferase</keyword>